<dbReference type="Proteomes" id="UP000619079">
    <property type="component" value="Unassembled WGS sequence"/>
</dbReference>
<reference evidence="1" key="1">
    <citation type="submission" date="2020-12" db="EMBL/GenBank/DDBJ databases">
        <title>Sedimentitalea sp. nov., isolated from sand in Incheon.</title>
        <authorList>
            <person name="Kim W."/>
        </authorList>
    </citation>
    <scope>NUCLEOTIDE SEQUENCE</scope>
    <source>
        <strain evidence="1">CAU 1593</strain>
    </source>
</reference>
<dbReference type="EMBL" id="JAELVR010000012">
    <property type="protein sequence ID" value="MBJ6373298.1"/>
    <property type="molecule type" value="Genomic_DNA"/>
</dbReference>
<name>A0A8J7JCB6_9RHOB</name>
<evidence type="ECO:0008006" key="3">
    <source>
        <dbReference type="Google" id="ProtNLM"/>
    </source>
</evidence>
<gene>
    <name evidence="1" type="ORF">JF290_17360</name>
</gene>
<comment type="caution">
    <text evidence="1">The sequence shown here is derived from an EMBL/GenBank/DDBJ whole genome shotgun (WGS) entry which is preliminary data.</text>
</comment>
<evidence type="ECO:0000313" key="2">
    <source>
        <dbReference type="Proteomes" id="UP000619079"/>
    </source>
</evidence>
<evidence type="ECO:0000313" key="1">
    <source>
        <dbReference type="EMBL" id="MBJ6373298.1"/>
    </source>
</evidence>
<organism evidence="1 2">
    <name type="scientific">Sedimentitalea arenosa</name>
    <dbReference type="NCBI Taxonomy" id="2798803"/>
    <lineage>
        <taxon>Bacteria</taxon>
        <taxon>Pseudomonadati</taxon>
        <taxon>Pseudomonadota</taxon>
        <taxon>Alphaproteobacteria</taxon>
        <taxon>Rhodobacterales</taxon>
        <taxon>Paracoccaceae</taxon>
        <taxon>Sedimentitalea</taxon>
    </lineage>
</organism>
<accession>A0A8J7JCB6</accession>
<sequence>MANPSDSSQTPASVGDIATQRRALQRGDLELIGLFGPTNDLSALLRKPGGGIARVKAGDKLSAGQVIAIDESGLVLEKNGRTRRLSLPSG</sequence>
<keyword evidence="2" id="KW-1185">Reference proteome</keyword>
<dbReference type="AlphaFoldDB" id="A0A8J7JCB6"/>
<proteinExistence type="predicted"/>
<protein>
    <recommendedName>
        <fullName evidence="3">Pilus assembly protein PilP</fullName>
    </recommendedName>
</protein>
<dbReference type="Gene3D" id="2.30.30.830">
    <property type="match status" value="1"/>
</dbReference>